<dbReference type="Pfam" id="PF01161">
    <property type="entry name" value="PBP"/>
    <property type="match status" value="1"/>
</dbReference>
<evidence type="ECO:0000313" key="1">
    <source>
        <dbReference type="EMBL" id="KAJ7085163.1"/>
    </source>
</evidence>
<dbReference type="GO" id="GO:0005543">
    <property type="term" value="F:phospholipid binding"/>
    <property type="evidence" value="ECO:0007669"/>
    <property type="project" value="TreeGrafter"/>
</dbReference>
<dbReference type="EMBL" id="JARJCN010000035">
    <property type="protein sequence ID" value="KAJ7085163.1"/>
    <property type="molecule type" value="Genomic_DNA"/>
</dbReference>
<dbReference type="Gene3D" id="3.90.280.10">
    <property type="entry name" value="PEBP-like"/>
    <property type="match status" value="1"/>
</dbReference>
<dbReference type="InterPro" id="IPR008914">
    <property type="entry name" value="PEBP"/>
</dbReference>
<dbReference type="InterPro" id="IPR035810">
    <property type="entry name" value="PEBP_euk"/>
</dbReference>
<proteinExistence type="predicted"/>
<dbReference type="GO" id="GO:0030414">
    <property type="term" value="F:peptidase inhibitor activity"/>
    <property type="evidence" value="ECO:0007669"/>
    <property type="project" value="TreeGrafter"/>
</dbReference>
<dbReference type="GO" id="GO:0046578">
    <property type="term" value="P:regulation of Ras protein signal transduction"/>
    <property type="evidence" value="ECO:0007669"/>
    <property type="project" value="TreeGrafter"/>
</dbReference>
<dbReference type="Proteomes" id="UP001222325">
    <property type="component" value="Unassembled WGS sequence"/>
</dbReference>
<dbReference type="CDD" id="cd00866">
    <property type="entry name" value="PEBP_euk"/>
    <property type="match status" value="1"/>
</dbReference>
<sequence length="200" mass="20811">MPLLDPLSSTTSCLASAGLIPAVLGASFRPTALLSIVLPSGPAALGAEVALADTVAQPGIIIAAAPTEADITADGLLKNDARYTLAMLDPDAPSAAQPTSSQFRHWVITGLAVPDDPAQPALQTAPAANAYRPPGPPKGSGIHRYTFVLFREPPGFALPEGASELDPSIEARRRWDAVEFGERNGLEMVGAAFYLVRSED</sequence>
<dbReference type="InterPro" id="IPR036610">
    <property type="entry name" value="PEBP-like_sf"/>
</dbReference>
<name>A0AAD6U1Z8_9AGAR</name>
<dbReference type="PANTHER" id="PTHR11362:SF148">
    <property type="entry name" value="CARBOXYPEPTIDASE Y INHIBITOR"/>
    <property type="match status" value="1"/>
</dbReference>
<comment type="caution">
    <text evidence="1">The sequence shown here is derived from an EMBL/GenBank/DDBJ whole genome shotgun (WGS) entry which is preliminary data.</text>
</comment>
<evidence type="ECO:0000313" key="2">
    <source>
        <dbReference type="Proteomes" id="UP001222325"/>
    </source>
</evidence>
<dbReference type="AlphaFoldDB" id="A0AAD6U1Z8"/>
<dbReference type="GO" id="GO:0030162">
    <property type="term" value="P:regulation of proteolysis"/>
    <property type="evidence" value="ECO:0007669"/>
    <property type="project" value="TreeGrafter"/>
</dbReference>
<keyword evidence="2" id="KW-1185">Reference proteome</keyword>
<reference evidence="1" key="1">
    <citation type="submission" date="2023-03" db="EMBL/GenBank/DDBJ databases">
        <title>Massive genome expansion in bonnet fungi (Mycena s.s.) driven by repeated elements and novel gene families across ecological guilds.</title>
        <authorList>
            <consortium name="Lawrence Berkeley National Laboratory"/>
            <person name="Harder C.B."/>
            <person name="Miyauchi S."/>
            <person name="Viragh M."/>
            <person name="Kuo A."/>
            <person name="Thoen E."/>
            <person name="Andreopoulos B."/>
            <person name="Lu D."/>
            <person name="Skrede I."/>
            <person name="Drula E."/>
            <person name="Henrissat B."/>
            <person name="Morin E."/>
            <person name="Kohler A."/>
            <person name="Barry K."/>
            <person name="LaButti K."/>
            <person name="Morin E."/>
            <person name="Salamov A."/>
            <person name="Lipzen A."/>
            <person name="Mereny Z."/>
            <person name="Hegedus B."/>
            <person name="Baldrian P."/>
            <person name="Stursova M."/>
            <person name="Weitz H."/>
            <person name="Taylor A."/>
            <person name="Grigoriev I.V."/>
            <person name="Nagy L.G."/>
            <person name="Martin F."/>
            <person name="Kauserud H."/>
        </authorList>
    </citation>
    <scope>NUCLEOTIDE SEQUENCE</scope>
    <source>
        <strain evidence="1">CBHHK173m</strain>
    </source>
</reference>
<protein>
    <submittedName>
        <fullName evidence="1">PEBP-like protein</fullName>
    </submittedName>
</protein>
<organism evidence="1 2">
    <name type="scientific">Mycena belliarum</name>
    <dbReference type="NCBI Taxonomy" id="1033014"/>
    <lineage>
        <taxon>Eukaryota</taxon>
        <taxon>Fungi</taxon>
        <taxon>Dikarya</taxon>
        <taxon>Basidiomycota</taxon>
        <taxon>Agaricomycotina</taxon>
        <taxon>Agaricomycetes</taxon>
        <taxon>Agaricomycetidae</taxon>
        <taxon>Agaricales</taxon>
        <taxon>Marasmiineae</taxon>
        <taxon>Mycenaceae</taxon>
        <taxon>Mycena</taxon>
    </lineage>
</organism>
<accession>A0AAD6U1Z8</accession>
<gene>
    <name evidence="1" type="ORF">B0H15DRAFT_951177</name>
</gene>
<dbReference type="PANTHER" id="PTHR11362">
    <property type="entry name" value="PHOSPHATIDYLETHANOLAMINE-BINDING PROTEIN"/>
    <property type="match status" value="1"/>
</dbReference>
<dbReference type="SUPFAM" id="SSF49777">
    <property type="entry name" value="PEBP-like"/>
    <property type="match status" value="1"/>
</dbReference>